<dbReference type="RefSeq" id="XP_075111776.1">
    <property type="nucleotide sequence ID" value="XM_075255675.1"/>
</dbReference>
<evidence type="ECO:0000313" key="1">
    <source>
        <dbReference type="Proteomes" id="UP000790787"/>
    </source>
</evidence>
<sequence>MLKSNGNWDNYGRFRDFEVDAIVVDDNASYGILSSTIAEQLSIDTSDKIIEIKYIVNENCPPMEIRNDMGVRVYMETKKENKNLGLYPLCISVRDFNMELAINNESTSAGSSGSLNLLEFPSSPAIEEYQSEIITESTQIYIEEGQVYQDKQTVAAAMKNYSVMHKFQFRVKRSSHRSYWFICVAESCKWHFKATSINDSAMFKIRSFSRQHTCCLMDETFIQRKRTAAVLGSMVVPKYCDPKTVYTPKDIQTDMLSEHGLNLSYMQAWRAKEKALQFLRGNPCDSYNKLPKYFYIVEKNYPCSVVKLKKAADDCFLYAFVTLCTSINGWQHCRPVIVVDGTFLKSAYRGIMLTASTMDAAGTIFPLAYAVVDSENDASWKWFFEQFKEAYGERPSMCVVSDRHETRSYTLDEFNERMLKIEEVDLRVKSYLYDIGYHRWSRVHATVNRTFTMTSNIAESLNAVTKDARELPIFDLFEYMRTLLERWIKEKLSKANGTFTYLGHKYNKELEDNSTLSHKLRVRASTDHIHTVLDGVKRYIVCLENKKSLRHRNETYENYCSPYYTRKSLLLTYEMPVNPLPDEGKWDVPQHILDEVVKPPAGDKRQPGRPHKERYKIFDEIKSKKYKVSCGNYGGEEHNKRTCKNAPKKK</sequence>
<dbReference type="Proteomes" id="UP000790787">
    <property type="component" value="Chromosome 6"/>
</dbReference>
<reference evidence="2" key="2">
    <citation type="submission" date="2025-08" db="UniProtKB">
        <authorList>
            <consortium name="RefSeq"/>
        </authorList>
    </citation>
    <scope>IDENTIFICATION</scope>
    <source>
        <tissue evidence="2">Leaf</tissue>
    </source>
</reference>
<proteinExistence type="predicted"/>
<evidence type="ECO:0000313" key="2">
    <source>
        <dbReference type="RefSeq" id="XP_075111776.1"/>
    </source>
</evidence>
<accession>A0AC58UQK2</accession>
<reference evidence="1" key="1">
    <citation type="journal article" date="2014" name="Nat. Commun.">
        <title>The tobacco genome sequence and its comparison with those of tomato and potato.</title>
        <authorList>
            <person name="Sierro N."/>
            <person name="Battey J.N."/>
            <person name="Ouadi S."/>
            <person name="Bakaher N."/>
            <person name="Bovet L."/>
            <person name="Willig A."/>
            <person name="Goepfert S."/>
            <person name="Peitsch M.C."/>
            <person name="Ivanov N.V."/>
        </authorList>
    </citation>
    <scope>NUCLEOTIDE SEQUENCE [LARGE SCALE GENOMIC DNA]</scope>
</reference>
<gene>
    <name evidence="2" type="primary">LOC142181958</name>
</gene>
<protein>
    <submittedName>
        <fullName evidence="2">Uncharacterized protein LOC142181958</fullName>
    </submittedName>
</protein>
<keyword evidence="1" id="KW-1185">Reference proteome</keyword>
<name>A0AC58UQK2_TOBAC</name>
<organism evidence="1 2">
    <name type="scientific">Nicotiana tabacum</name>
    <name type="common">Common tobacco</name>
    <dbReference type="NCBI Taxonomy" id="4097"/>
    <lineage>
        <taxon>Eukaryota</taxon>
        <taxon>Viridiplantae</taxon>
        <taxon>Streptophyta</taxon>
        <taxon>Embryophyta</taxon>
        <taxon>Tracheophyta</taxon>
        <taxon>Spermatophyta</taxon>
        <taxon>Magnoliopsida</taxon>
        <taxon>eudicotyledons</taxon>
        <taxon>Gunneridae</taxon>
        <taxon>Pentapetalae</taxon>
        <taxon>asterids</taxon>
        <taxon>lamiids</taxon>
        <taxon>Solanales</taxon>
        <taxon>Solanaceae</taxon>
        <taxon>Nicotianoideae</taxon>
        <taxon>Nicotianeae</taxon>
        <taxon>Nicotiana</taxon>
    </lineage>
</organism>